<comment type="caution">
    <text evidence="7">The sequence shown here is derived from an EMBL/GenBank/DDBJ whole genome shotgun (WGS) entry which is preliminary data.</text>
</comment>
<feature type="transmembrane region" description="Helical" evidence="5">
    <location>
        <begin position="172"/>
        <end position="192"/>
    </location>
</feature>
<dbReference type="Proteomes" id="UP000075391">
    <property type="component" value="Unassembled WGS sequence"/>
</dbReference>
<dbReference type="GO" id="GO:0016655">
    <property type="term" value="F:oxidoreductase activity, acting on NAD(P)H, quinone or similar compound as acceptor"/>
    <property type="evidence" value="ECO:0007669"/>
    <property type="project" value="UniProtKB-UniRule"/>
</dbReference>
<name>A0A150WWF5_BDEBC</name>
<dbReference type="AlphaFoldDB" id="A0A150WWF5"/>
<feature type="transmembrane region" description="Helical" evidence="5">
    <location>
        <begin position="130"/>
        <end position="151"/>
    </location>
</feature>
<feature type="transmembrane region" description="Helical" evidence="5">
    <location>
        <begin position="365"/>
        <end position="384"/>
    </location>
</feature>
<dbReference type="GO" id="GO:0048038">
    <property type="term" value="F:quinone binding"/>
    <property type="evidence" value="ECO:0007669"/>
    <property type="project" value="UniProtKB-KW"/>
</dbReference>
<keyword evidence="2 5" id="KW-0812">Transmembrane</keyword>
<comment type="function">
    <text evidence="5">NDH-1 shuttles electrons from NADH, via FMN and iron-sulfur (Fe-S) centers, to quinones in the respiratory chain. The immediate electron acceptor for the enzyme in this species is believed to be ubiquinone. Couples the redox reaction to proton translocation (for every two electrons transferred, four hydrogen ions are translocated across the cytoplasmic membrane), and thus conserves the redox energy in a proton gradient. This subunit may bind ubiquinone.</text>
</comment>
<evidence type="ECO:0000256" key="5">
    <source>
        <dbReference type="HAMAP-Rule" id="MF_01350"/>
    </source>
</evidence>
<comment type="caution">
    <text evidence="5">Lacks conserved residue(s) required for the propagation of feature annotation.</text>
</comment>
<dbReference type="PROSITE" id="PS00668">
    <property type="entry name" value="COMPLEX1_ND1_2"/>
    <property type="match status" value="1"/>
</dbReference>
<dbReference type="HAMAP" id="MF_01350">
    <property type="entry name" value="NDH1_NuoH"/>
    <property type="match status" value="1"/>
</dbReference>
<evidence type="ECO:0000313" key="7">
    <source>
        <dbReference type="EMBL" id="KYG70848.1"/>
    </source>
</evidence>
<dbReference type="GO" id="GO:0009060">
    <property type="term" value="P:aerobic respiration"/>
    <property type="evidence" value="ECO:0007669"/>
    <property type="project" value="TreeGrafter"/>
</dbReference>
<accession>A0A150WWF5</accession>
<comment type="similarity">
    <text evidence="5 6">Belongs to the complex I subunit 1 family.</text>
</comment>
<keyword evidence="5 6" id="KW-0520">NAD</keyword>
<dbReference type="PANTHER" id="PTHR11432">
    <property type="entry name" value="NADH DEHYDROGENASE SUBUNIT 1"/>
    <property type="match status" value="1"/>
</dbReference>
<reference evidence="7 8" key="1">
    <citation type="submission" date="2016-03" db="EMBL/GenBank/DDBJ databases">
        <authorList>
            <person name="Ploux O."/>
        </authorList>
    </citation>
    <scope>NUCLEOTIDE SEQUENCE [LARGE SCALE GENOMIC DNA]</scope>
    <source>
        <strain evidence="7 8">BER2</strain>
    </source>
</reference>
<comment type="subcellular location">
    <subcellularLocation>
        <location evidence="5 6">Cell membrane</location>
        <topology evidence="5 6">Multi-pass membrane protein</topology>
    </subcellularLocation>
    <subcellularLocation>
        <location evidence="1">Membrane</location>
        <topology evidence="1">Multi-pass membrane protein</topology>
    </subcellularLocation>
</comment>
<dbReference type="GO" id="GO:0003954">
    <property type="term" value="F:NADH dehydrogenase activity"/>
    <property type="evidence" value="ECO:0007669"/>
    <property type="project" value="TreeGrafter"/>
</dbReference>
<dbReference type="OrthoDB" id="5288810at2"/>
<keyword evidence="4 5" id="KW-0472">Membrane</keyword>
<keyword evidence="5" id="KW-0830">Ubiquinone</keyword>
<dbReference type="RefSeq" id="WP_063242597.1">
    <property type="nucleotide sequence ID" value="NZ_CP168967.1"/>
</dbReference>
<evidence type="ECO:0000256" key="4">
    <source>
        <dbReference type="ARBA" id="ARBA00023136"/>
    </source>
</evidence>
<dbReference type="PANTHER" id="PTHR11432:SF3">
    <property type="entry name" value="NADH-UBIQUINONE OXIDOREDUCTASE CHAIN 1"/>
    <property type="match status" value="1"/>
</dbReference>
<feature type="transmembrane region" description="Helical" evidence="5">
    <location>
        <begin position="15"/>
        <end position="34"/>
    </location>
</feature>
<evidence type="ECO:0000313" key="8">
    <source>
        <dbReference type="Proteomes" id="UP000075391"/>
    </source>
</evidence>
<organism evidence="7 8">
    <name type="scientific">Bdellovibrio bacteriovorus</name>
    <dbReference type="NCBI Taxonomy" id="959"/>
    <lineage>
        <taxon>Bacteria</taxon>
        <taxon>Pseudomonadati</taxon>
        <taxon>Bdellovibrionota</taxon>
        <taxon>Bdellovibrionia</taxon>
        <taxon>Bdellovibrionales</taxon>
        <taxon>Pseudobdellovibrionaceae</taxon>
        <taxon>Bdellovibrio</taxon>
    </lineage>
</organism>
<evidence type="ECO:0000256" key="6">
    <source>
        <dbReference type="RuleBase" id="RU000471"/>
    </source>
</evidence>
<sequence length="385" mass="42574">MGMGKDLFEITVNGLKLVVIFLMMVQAVPILVWLERRGSAFIQNRLGPNRVGPLGLMQLLADAVKFLTKENFVPDTAKPLLYYAAPVFALIPGAVAFSAIPMSTPIQVGTFEMFGSTWGPYTFLVQGYDIGVGIVFILGVSSLAAYTLLMAGWGSGNKYSLMGALRASAQTISYELALGLSIVGVIMLYGTFNLQDMTVAQQGPLQFVFLGHTITASWLPNWGIFYQPLAALLFFTTAFAESNRLPFDLAEGESELVAGFHTEYGGFKFNMFFIGEYGHMMIASGLMALFFFGGYGIPYVSVEQVQEWAASVTSSAGWASALVALIHFLVFNIKFAFFLWVFIWVRWTLPRFRYDQLMDFGWKTLLPWALANTIITAFVIYIASL</sequence>
<protein>
    <recommendedName>
        <fullName evidence="5">NADH-quinone oxidoreductase subunit H</fullName>
        <ecNumber evidence="5">7.1.1.-</ecNumber>
    </recommendedName>
    <alternativeName>
        <fullName evidence="5">NADH dehydrogenase I subunit H</fullName>
    </alternativeName>
    <alternativeName>
        <fullName evidence="5">NDH-1 subunit H</fullName>
    </alternativeName>
</protein>
<gene>
    <name evidence="5" type="primary">nuoH</name>
    <name evidence="7" type="ORF">AZI85_02650</name>
</gene>
<evidence type="ECO:0000256" key="3">
    <source>
        <dbReference type="ARBA" id="ARBA00022989"/>
    </source>
</evidence>
<evidence type="ECO:0000256" key="1">
    <source>
        <dbReference type="ARBA" id="ARBA00004141"/>
    </source>
</evidence>
<keyword evidence="3 5" id="KW-1133">Transmembrane helix</keyword>
<dbReference type="InterPro" id="IPR001694">
    <property type="entry name" value="NADH_UbQ_OxRdtase_su1/FPO"/>
</dbReference>
<dbReference type="GO" id="GO:0005886">
    <property type="term" value="C:plasma membrane"/>
    <property type="evidence" value="ECO:0007669"/>
    <property type="project" value="UniProtKB-SubCell"/>
</dbReference>
<dbReference type="EC" id="7.1.1.-" evidence="5"/>
<feature type="transmembrane region" description="Helical" evidence="5">
    <location>
        <begin position="80"/>
        <end position="100"/>
    </location>
</feature>
<dbReference type="Pfam" id="PF00146">
    <property type="entry name" value="NADHdh"/>
    <property type="match status" value="1"/>
</dbReference>
<comment type="subunit">
    <text evidence="5">NDH-1 is composed of 14 different subunits. Subunits NuoA, H, J, K, L, M, N constitute the membrane sector of the complex.</text>
</comment>
<proteinExistence type="inferred from homology"/>
<keyword evidence="5" id="KW-1278">Translocase</keyword>
<evidence type="ECO:0000256" key="2">
    <source>
        <dbReference type="ARBA" id="ARBA00022692"/>
    </source>
</evidence>
<dbReference type="EMBL" id="LUKF01000001">
    <property type="protein sequence ID" value="KYG70848.1"/>
    <property type="molecule type" value="Genomic_DNA"/>
</dbReference>
<dbReference type="InterPro" id="IPR018086">
    <property type="entry name" value="NADH_UbQ_OxRdtase_su1_CS"/>
</dbReference>
<feature type="transmembrane region" description="Helical" evidence="5">
    <location>
        <begin position="317"/>
        <end position="345"/>
    </location>
</feature>
<comment type="catalytic activity">
    <reaction evidence="5">
        <text>a quinone + NADH + 5 H(+)(in) = a quinol + NAD(+) + 4 H(+)(out)</text>
        <dbReference type="Rhea" id="RHEA:57888"/>
        <dbReference type="ChEBI" id="CHEBI:15378"/>
        <dbReference type="ChEBI" id="CHEBI:24646"/>
        <dbReference type="ChEBI" id="CHEBI:57540"/>
        <dbReference type="ChEBI" id="CHEBI:57945"/>
        <dbReference type="ChEBI" id="CHEBI:132124"/>
    </reaction>
</comment>
<keyword evidence="5" id="KW-1003">Cell membrane</keyword>
<feature type="transmembrane region" description="Helical" evidence="5">
    <location>
        <begin position="277"/>
        <end position="297"/>
    </location>
</feature>
<keyword evidence="5" id="KW-0874">Quinone</keyword>